<proteinExistence type="predicted"/>
<gene>
    <name evidence="6" type="ORF">FA09DRAFT_328057</name>
</gene>
<evidence type="ECO:0000313" key="6">
    <source>
        <dbReference type="EMBL" id="PWN99910.1"/>
    </source>
</evidence>
<accession>A0A316ZDW8</accession>
<keyword evidence="7" id="KW-1185">Reference proteome</keyword>
<feature type="compositionally biased region" description="Polar residues" evidence="4">
    <location>
        <begin position="202"/>
        <end position="219"/>
    </location>
</feature>
<dbReference type="InterPro" id="IPR050302">
    <property type="entry name" value="Rab_GAP_TBC_domain"/>
</dbReference>
<dbReference type="PROSITE" id="PS50086">
    <property type="entry name" value="TBC_RABGAP"/>
    <property type="match status" value="1"/>
</dbReference>
<feature type="compositionally biased region" description="Low complexity" evidence="4">
    <location>
        <begin position="129"/>
        <end position="153"/>
    </location>
</feature>
<dbReference type="PANTHER" id="PTHR47219:SF9">
    <property type="entry name" value="GTPASE ACTIVATING PROTEIN AND CENTROSOME-ASSOCIATED, ISOFORM B"/>
    <property type="match status" value="1"/>
</dbReference>
<feature type="region of interest" description="Disordered" evidence="4">
    <location>
        <begin position="768"/>
        <end position="788"/>
    </location>
</feature>
<dbReference type="OrthoDB" id="295078at2759"/>
<feature type="compositionally biased region" description="Low complexity" evidence="4">
    <location>
        <begin position="88"/>
        <end position="109"/>
    </location>
</feature>
<dbReference type="Gene3D" id="1.10.8.270">
    <property type="entry name" value="putative rabgap domain of human tbc1 domain family member 14 like domains"/>
    <property type="match status" value="1"/>
</dbReference>
<dbReference type="PANTHER" id="PTHR47219">
    <property type="entry name" value="RAB GTPASE-ACTIVATING PROTEIN 1-LIKE"/>
    <property type="match status" value="1"/>
</dbReference>
<protein>
    <submittedName>
        <fullName evidence="6">RabGAP/TBC</fullName>
    </submittedName>
</protein>
<dbReference type="FunFam" id="1.10.10.750:FF:000003">
    <property type="entry name" value="GTPase activating protein (Evi5)"/>
    <property type="match status" value="1"/>
</dbReference>
<keyword evidence="1" id="KW-0343">GTPase activation</keyword>
<evidence type="ECO:0000259" key="5">
    <source>
        <dbReference type="PROSITE" id="PS50086"/>
    </source>
</evidence>
<dbReference type="InterPro" id="IPR035969">
    <property type="entry name" value="Rab-GAP_TBC_sf"/>
</dbReference>
<feature type="compositionally biased region" description="Low complexity" evidence="4">
    <location>
        <begin position="54"/>
        <end position="76"/>
    </location>
</feature>
<dbReference type="EMBL" id="KZ819286">
    <property type="protein sequence ID" value="PWN99910.1"/>
    <property type="molecule type" value="Genomic_DNA"/>
</dbReference>
<feature type="region of interest" description="Disordered" evidence="4">
    <location>
        <begin position="1"/>
        <end position="268"/>
    </location>
</feature>
<dbReference type="Gene3D" id="1.10.10.750">
    <property type="entry name" value="Ypt/Rab-GAP domain of gyp1p, domain 1"/>
    <property type="match status" value="1"/>
</dbReference>
<dbReference type="GO" id="GO:0005096">
    <property type="term" value="F:GTPase activator activity"/>
    <property type="evidence" value="ECO:0007669"/>
    <property type="project" value="UniProtKB-KW"/>
</dbReference>
<name>A0A316ZDW8_9BASI</name>
<evidence type="ECO:0000256" key="2">
    <source>
        <dbReference type="ARBA" id="ARBA00023054"/>
    </source>
</evidence>
<evidence type="ECO:0000256" key="3">
    <source>
        <dbReference type="SAM" id="Coils"/>
    </source>
</evidence>
<organism evidence="6 7">
    <name type="scientific">Tilletiopsis washingtonensis</name>
    <dbReference type="NCBI Taxonomy" id="58919"/>
    <lineage>
        <taxon>Eukaryota</taxon>
        <taxon>Fungi</taxon>
        <taxon>Dikarya</taxon>
        <taxon>Basidiomycota</taxon>
        <taxon>Ustilaginomycotina</taxon>
        <taxon>Exobasidiomycetes</taxon>
        <taxon>Entylomatales</taxon>
        <taxon>Entylomatales incertae sedis</taxon>
        <taxon>Tilletiopsis</taxon>
    </lineage>
</organism>
<feature type="coiled-coil region" evidence="3">
    <location>
        <begin position="699"/>
        <end position="740"/>
    </location>
</feature>
<reference evidence="6 7" key="1">
    <citation type="journal article" date="2018" name="Mol. Biol. Evol.">
        <title>Broad Genomic Sampling Reveals a Smut Pathogenic Ancestry of the Fungal Clade Ustilaginomycotina.</title>
        <authorList>
            <person name="Kijpornyongpan T."/>
            <person name="Mondo S.J."/>
            <person name="Barry K."/>
            <person name="Sandor L."/>
            <person name="Lee J."/>
            <person name="Lipzen A."/>
            <person name="Pangilinan J."/>
            <person name="LaButti K."/>
            <person name="Hainaut M."/>
            <person name="Henrissat B."/>
            <person name="Grigoriev I.V."/>
            <person name="Spatafora J.W."/>
            <person name="Aime M.C."/>
        </authorList>
    </citation>
    <scope>NUCLEOTIDE SEQUENCE [LARGE SCALE GENOMIC DNA]</scope>
    <source>
        <strain evidence="6 7">MCA 4186</strain>
    </source>
</reference>
<feature type="compositionally biased region" description="Low complexity" evidence="4">
    <location>
        <begin position="779"/>
        <end position="788"/>
    </location>
</feature>
<dbReference type="InterPro" id="IPR000195">
    <property type="entry name" value="Rab-GAP-TBC_dom"/>
</dbReference>
<dbReference type="Pfam" id="PF23436">
    <property type="entry name" value="RabGap-TBC_2"/>
    <property type="match status" value="1"/>
</dbReference>
<feature type="compositionally biased region" description="Low complexity" evidence="4">
    <location>
        <begin position="240"/>
        <end position="263"/>
    </location>
</feature>
<dbReference type="Gene3D" id="1.10.472.80">
    <property type="entry name" value="Ypt/Rab-GAP domain of gyp1p, domain 3"/>
    <property type="match status" value="1"/>
</dbReference>
<feature type="compositionally biased region" description="Basic and acidic residues" evidence="4">
    <location>
        <begin position="326"/>
        <end position="349"/>
    </location>
</feature>
<dbReference type="GeneID" id="37269171"/>
<feature type="compositionally biased region" description="Low complexity" evidence="4">
    <location>
        <begin position="17"/>
        <end position="46"/>
    </location>
</feature>
<dbReference type="RefSeq" id="XP_025600189.1">
    <property type="nucleotide sequence ID" value="XM_025741627.1"/>
</dbReference>
<sequence>MSPMGSPHVSAADADDASSGSGASDLFSDAKDAAPAGAPQGSPAPGESIGLSDASQPPAATPVAAPEAPSTAAHEASGAASSQRDVPAPDTAPAAASADAPNVPAAARPKGTGVAALLKRFQPGGGTSGSSSDASTTPEGNASSSAHAAARSSGLVAASDKAPAADERPLSGVVEVASLDTLPPSKGAHSLLDPEETIANPFASQSHSRAATPQPSSATDLDVATPSAASESERDPARFSTASDAALADSSAWRASTSSAAPSDNFDPASAVANRFSMISLGSARPSRSSGDGWGSNKRDTLQPADVEQSEGQEGAGLLARQAARISRDSKARQSIDPARLKEHFERLQAGRRSSQGAVPAATSEEQVEQVTSSTSPADAEHAEPASAPDGASEEAQEDVVDWDFWGEVMANYQEVAHTRPQELSQAIQAGIPAALRGMMWQLMSSSKDEEQELIYAFYLKQTTPHEKAIRKDLARTFPELSYFKDKTTGSENMFNVVKAYSLYDEPVGYCQGMAFVVGPLLLNMPDEEAFSTLVRLMKSYDLRGHFIVGMPGLQLRLFQFDRLLEELLPLLHRHLVRQGIKSSMYASSWFMTLFAYRTPLDIIYRVLDAVFAEGIEALFRFALALMKKNEEHLLTLGFDEAVPILATRIFDVYLHAPDGDSPARYRVNEFVRDAFQMRITPFQLDAYAGEFEEQVKAANAHRREVEALRLVNRNLAARVKSLEDELTSINAEHVELVKLAKEEMAEELVRYKMMYAEAALLADQQGEGAGRGHHFDRSPSSSSLSQR</sequence>
<dbReference type="AlphaFoldDB" id="A0A316ZDW8"/>
<evidence type="ECO:0000256" key="1">
    <source>
        <dbReference type="ARBA" id="ARBA00022468"/>
    </source>
</evidence>
<feature type="domain" description="Rab-GAP TBC" evidence="5">
    <location>
        <begin position="431"/>
        <end position="615"/>
    </location>
</feature>
<dbReference type="Proteomes" id="UP000245946">
    <property type="component" value="Unassembled WGS sequence"/>
</dbReference>
<evidence type="ECO:0000256" key="4">
    <source>
        <dbReference type="SAM" id="MobiDB-lite"/>
    </source>
</evidence>
<dbReference type="GO" id="GO:0031267">
    <property type="term" value="F:small GTPase binding"/>
    <property type="evidence" value="ECO:0007669"/>
    <property type="project" value="TreeGrafter"/>
</dbReference>
<dbReference type="SUPFAM" id="SSF47923">
    <property type="entry name" value="Ypt/Rab-GAP domain of gyp1p"/>
    <property type="match status" value="2"/>
</dbReference>
<dbReference type="STRING" id="58919.A0A316ZDW8"/>
<dbReference type="FunFam" id="1.10.8.270:FF:000001">
    <property type="entry name" value="TBC1 domain family member 1"/>
    <property type="match status" value="1"/>
</dbReference>
<dbReference type="SMART" id="SM00164">
    <property type="entry name" value="TBC"/>
    <property type="match status" value="1"/>
</dbReference>
<keyword evidence="2 3" id="KW-0175">Coiled coil</keyword>
<evidence type="ECO:0000313" key="7">
    <source>
        <dbReference type="Proteomes" id="UP000245946"/>
    </source>
</evidence>
<feature type="region of interest" description="Disordered" evidence="4">
    <location>
        <begin position="282"/>
        <end position="397"/>
    </location>
</feature>